<dbReference type="Gene3D" id="3.40.50.720">
    <property type="entry name" value="NAD(P)-binding Rossmann-like Domain"/>
    <property type="match status" value="1"/>
</dbReference>
<comment type="caution">
    <text evidence="1">The sequence shown here is derived from an EMBL/GenBank/DDBJ whole genome shotgun (WGS) entry which is preliminary data.</text>
</comment>
<dbReference type="GO" id="GO:0016925">
    <property type="term" value="P:protein sumoylation"/>
    <property type="evidence" value="ECO:0007669"/>
    <property type="project" value="TreeGrafter"/>
</dbReference>
<dbReference type="PANTHER" id="PTHR10953">
    <property type="entry name" value="UBIQUITIN-ACTIVATING ENZYME E1"/>
    <property type="match status" value="1"/>
</dbReference>
<proteinExistence type="predicted"/>
<dbReference type="GO" id="GO:0005737">
    <property type="term" value="C:cytoplasm"/>
    <property type="evidence" value="ECO:0007669"/>
    <property type="project" value="TreeGrafter"/>
</dbReference>
<evidence type="ECO:0000313" key="2">
    <source>
        <dbReference type="Proteomes" id="UP000029725"/>
    </source>
</evidence>
<dbReference type="InterPro" id="IPR045886">
    <property type="entry name" value="ThiF/MoeB/HesA"/>
</dbReference>
<protein>
    <recommendedName>
        <fullName evidence="3">THIF-type NAD/FAD binding fold domain-containing protein</fullName>
    </recommendedName>
</protein>
<keyword evidence="2" id="KW-1185">Reference proteome</keyword>
<reference evidence="1 2" key="1">
    <citation type="submission" date="2014-04" db="EMBL/GenBank/DDBJ databases">
        <title>A new species of microsporidia sheds light on the evolution of extreme parasitism.</title>
        <authorList>
            <person name="Haag K.L."/>
            <person name="James T.Y."/>
            <person name="Larsson R."/>
            <person name="Schaer T.M."/>
            <person name="Refardt D."/>
            <person name="Pombert J.-F."/>
            <person name="Ebert D."/>
        </authorList>
    </citation>
    <scope>NUCLEOTIDE SEQUENCE [LARGE SCALE GENOMIC DNA]</scope>
    <source>
        <strain evidence="1 2">UGP3</strain>
        <tissue evidence="1">Spores</tissue>
    </source>
</reference>
<dbReference type="EMBL" id="JMKJ01000020">
    <property type="protein sequence ID" value="KGG53009.1"/>
    <property type="molecule type" value="Genomic_DNA"/>
</dbReference>
<dbReference type="SUPFAM" id="SSF69572">
    <property type="entry name" value="Activating enzymes of the ubiquitin-like proteins"/>
    <property type="match status" value="1"/>
</dbReference>
<name>A0A098VVX1_9MICR</name>
<dbReference type="Proteomes" id="UP000029725">
    <property type="component" value="Unassembled WGS sequence"/>
</dbReference>
<dbReference type="GO" id="GO:0031510">
    <property type="term" value="C:SUMO activating enzyme complex"/>
    <property type="evidence" value="ECO:0007669"/>
    <property type="project" value="TreeGrafter"/>
</dbReference>
<dbReference type="VEuPathDB" id="MicrosporidiaDB:DI09_118p40"/>
<dbReference type="RefSeq" id="XP_013239445.1">
    <property type="nucleotide sequence ID" value="XM_013383991.1"/>
</dbReference>
<sequence length="284" mass="31918">MANENPSFNEDSQFLKYDRQIRIWGIEAQRKISFTRVLLIGALSPTGNEVAKNLILTGISHLYILREDDMPSDSHKVSSFFLHSMPENDFIDKYDYLIRQIQPLNPSVSISAISEHEEAVGAVDCIIHCNKITSNAAKIPTFDFSQVLSSLHLQIGVQMEPIFPIKIELCLFPFKRFGIHRIHIFRCWRSIQVSSNLNLSTRYGSDQESMPYNPIDKVTPSPTLDAIRREKLLKFSNDALSAAVASVIGGAGTQDILRVISKNGISTPGLYIFDGEDFSNKLIN</sequence>
<gene>
    <name evidence="1" type="ORF">DI09_118p40</name>
</gene>
<evidence type="ECO:0000313" key="1">
    <source>
        <dbReference type="EMBL" id="KGG53009.1"/>
    </source>
</evidence>
<dbReference type="HOGENOM" id="CLU_980343_0_0_1"/>
<dbReference type="PANTHER" id="PTHR10953:SF162">
    <property type="entry name" value="SUMO-ACTIVATING ENZYME SUBUNIT 1"/>
    <property type="match status" value="1"/>
</dbReference>
<dbReference type="OrthoDB" id="10252231at2759"/>
<organism evidence="1 2">
    <name type="scientific">Mitosporidium daphniae</name>
    <dbReference type="NCBI Taxonomy" id="1485682"/>
    <lineage>
        <taxon>Eukaryota</taxon>
        <taxon>Fungi</taxon>
        <taxon>Fungi incertae sedis</taxon>
        <taxon>Microsporidia</taxon>
        <taxon>Mitosporidium</taxon>
    </lineage>
</organism>
<dbReference type="AlphaFoldDB" id="A0A098VVX1"/>
<accession>A0A098VVX1</accession>
<evidence type="ECO:0008006" key="3">
    <source>
        <dbReference type="Google" id="ProtNLM"/>
    </source>
</evidence>
<dbReference type="GeneID" id="25258103"/>
<dbReference type="GO" id="GO:0019948">
    <property type="term" value="F:SUMO activating enzyme activity"/>
    <property type="evidence" value="ECO:0007669"/>
    <property type="project" value="TreeGrafter"/>
</dbReference>
<dbReference type="InterPro" id="IPR035985">
    <property type="entry name" value="Ubiquitin-activating_enz"/>
</dbReference>